<accession>A0AAV9W4V5</accession>
<gene>
    <name evidence="2" type="ORF">TWF481_009136</name>
</gene>
<keyword evidence="3" id="KW-1185">Reference proteome</keyword>
<reference evidence="2 3" key="1">
    <citation type="submission" date="2023-08" db="EMBL/GenBank/DDBJ databases">
        <authorList>
            <person name="Palmer J.M."/>
        </authorList>
    </citation>
    <scope>NUCLEOTIDE SEQUENCE [LARGE SCALE GENOMIC DNA]</scope>
    <source>
        <strain evidence="2 3">TWF481</strain>
    </source>
</reference>
<proteinExistence type="predicted"/>
<keyword evidence="1" id="KW-0472">Membrane</keyword>
<keyword evidence="1" id="KW-1133">Transmembrane helix</keyword>
<dbReference type="AlphaFoldDB" id="A0AAV9W4V5"/>
<protein>
    <submittedName>
        <fullName evidence="2">Uncharacterized protein</fullName>
    </submittedName>
</protein>
<evidence type="ECO:0000313" key="2">
    <source>
        <dbReference type="EMBL" id="KAK6501295.1"/>
    </source>
</evidence>
<comment type="caution">
    <text evidence="2">The sequence shown here is derived from an EMBL/GenBank/DDBJ whole genome shotgun (WGS) entry which is preliminary data.</text>
</comment>
<evidence type="ECO:0000313" key="3">
    <source>
        <dbReference type="Proteomes" id="UP001370758"/>
    </source>
</evidence>
<dbReference type="Proteomes" id="UP001370758">
    <property type="component" value="Unassembled WGS sequence"/>
</dbReference>
<feature type="transmembrane region" description="Helical" evidence="1">
    <location>
        <begin position="62"/>
        <end position="83"/>
    </location>
</feature>
<evidence type="ECO:0000256" key="1">
    <source>
        <dbReference type="SAM" id="Phobius"/>
    </source>
</evidence>
<dbReference type="EMBL" id="JAVHJL010000006">
    <property type="protein sequence ID" value="KAK6501295.1"/>
    <property type="molecule type" value="Genomic_DNA"/>
</dbReference>
<keyword evidence="1" id="KW-0812">Transmembrane</keyword>
<sequence length="96" mass="10684">MNARDRNDDDGECDCCECIGCQYAAPIDEYRPLVNIHPDVEGPPRRARRRARVRITRRRVRVVPSAVVNAMIAFMAFILIGLLTRVVTGSAPATTS</sequence>
<name>A0AAV9W4V5_9PEZI</name>
<organism evidence="2 3">
    <name type="scientific">Arthrobotrys musiformis</name>
    <dbReference type="NCBI Taxonomy" id="47236"/>
    <lineage>
        <taxon>Eukaryota</taxon>
        <taxon>Fungi</taxon>
        <taxon>Dikarya</taxon>
        <taxon>Ascomycota</taxon>
        <taxon>Pezizomycotina</taxon>
        <taxon>Orbiliomycetes</taxon>
        <taxon>Orbiliales</taxon>
        <taxon>Orbiliaceae</taxon>
        <taxon>Arthrobotrys</taxon>
    </lineage>
</organism>